<feature type="transmembrane region" description="Helical" evidence="8">
    <location>
        <begin position="343"/>
        <end position="362"/>
    </location>
</feature>
<evidence type="ECO:0000259" key="9">
    <source>
        <dbReference type="PROSITE" id="PS50850"/>
    </source>
</evidence>
<feature type="transmembrane region" description="Helical" evidence="8">
    <location>
        <begin position="160"/>
        <end position="180"/>
    </location>
</feature>
<evidence type="ECO:0000256" key="7">
    <source>
        <dbReference type="ARBA" id="ARBA00023136"/>
    </source>
</evidence>
<feature type="transmembrane region" description="Helical" evidence="8">
    <location>
        <begin position="42"/>
        <end position="60"/>
    </location>
</feature>
<feature type="transmembrane region" description="Helical" evidence="8">
    <location>
        <begin position="368"/>
        <end position="389"/>
    </location>
</feature>
<dbReference type="Proteomes" id="UP001157167">
    <property type="component" value="Unassembled WGS sequence"/>
</dbReference>
<dbReference type="PROSITE" id="PS50850">
    <property type="entry name" value="MFS"/>
    <property type="match status" value="1"/>
</dbReference>
<keyword evidence="6 8" id="KW-1133">Transmembrane helix</keyword>
<evidence type="ECO:0000256" key="3">
    <source>
        <dbReference type="ARBA" id="ARBA00022448"/>
    </source>
</evidence>
<comment type="similarity">
    <text evidence="2 8">Belongs to the major facilitator superfamily. Bcr/CmlA family.</text>
</comment>
<dbReference type="CDD" id="cd17320">
    <property type="entry name" value="MFS_MdfA_MDR_like"/>
    <property type="match status" value="1"/>
</dbReference>
<keyword evidence="3 8" id="KW-0813">Transport</keyword>
<organism evidence="10 11">
    <name type="scientific">Zoogloea oryzae</name>
    <dbReference type="NCBI Taxonomy" id="310767"/>
    <lineage>
        <taxon>Bacteria</taxon>
        <taxon>Pseudomonadati</taxon>
        <taxon>Pseudomonadota</taxon>
        <taxon>Betaproteobacteria</taxon>
        <taxon>Rhodocyclales</taxon>
        <taxon>Zoogloeaceae</taxon>
        <taxon>Zoogloea</taxon>
    </lineage>
</organism>
<dbReference type="PANTHER" id="PTHR42718">
    <property type="entry name" value="MAJOR FACILITATOR SUPERFAMILY MULTIDRUG TRANSPORTER MFSC"/>
    <property type="match status" value="1"/>
</dbReference>
<dbReference type="PANTHER" id="PTHR42718:SF9">
    <property type="entry name" value="MAJOR FACILITATOR SUPERFAMILY MULTIDRUG TRANSPORTER MFSC"/>
    <property type="match status" value="1"/>
</dbReference>
<accession>A0ABQ6FDV3</accession>
<feature type="transmembrane region" description="Helical" evidence="8">
    <location>
        <begin position="97"/>
        <end position="118"/>
    </location>
</feature>
<evidence type="ECO:0000256" key="8">
    <source>
        <dbReference type="RuleBase" id="RU365088"/>
    </source>
</evidence>
<dbReference type="InterPro" id="IPR020846">
    <property type="entry name" value="MFS_dom"/>
</dbReference>
<evidence type="ECO:0000313" key="10">
    <source>
        <dbReference type="EMBL" id="GLT23484.1"/>
    </source>
</evidence>
<comment type="caution">
    <text evidence="8">Lacks conserved residue(s) required for the propagation of feature annotation.</text>
</comment>
<dbReference type="InterPro" id="IPR011701">
    <property type="entry name" value="MFS"/>
</dbReference>
<comment type="caution">
    <text evidence="10">The sequence shown here is derived from an EMBL/GenBank/DDBJ whole genome shotgun (WGS) entry which is preliminary data.</text>
</comment>
<dbReference type="InterPro" id="IPR004812">
    <property type="entry name" value="Efflux_drug-R_Bcr/CmlA"/>
</dbReference>
<evidence type="ECO:0000256" key="4">
    <source>
        <dbReference type="ARBA" id="ARBA00022475"/>
    </source>
</evidence>
<keyword evidence="7 8" id="KW-0472">Membrane</keyword>
<feature type="transmembrane region" description="Helical" evidence="8">
    <location>
        <begin position="246"/>
        <end position="265"/>
    </location>
</feature>
<keyword evidence="5 8" id="KW-0812">Transmembrane</keyword>
<dbReference type="EMBL" id="BSPX01000049">
    <property type="protein sequence ID" value="GLT23484.1"/>
    <property type="molecule type" value="Genomic_DNA"/>
</dbReference>
<dbReference type="Pfam" id="PF07690">
    <property type="entry name" value="MFS_1"/>
    <property type="match status" value="1"/>
</dbReference>
<feature type="domain" description="Major facilitator superfamily (MFS) profile" evidence="9">
    <location>
        <begin position="6"/>
        <end position="398"/>
    </location>
</feature>
<keyword evidence="4" id="KW-1003">Cell membrane</keyword>
<evidence type="ECO:0000256" key="1">
    <source>
        <dbReference type="ARBA" id="ARBA00004651"/>
    </source>
</evidence>
<feature type="transmembrane region" description="Helical" evidence="8">
    <location>
        <begin position="277"/>
        <end position="297"/>
    </location>
</feature>
<evidence type="ECO:0000256" key="2">
    <source>
        <dbReference type="ARBA" id="ARBA00006236"/>
    </source>
</evidence>
<gene>
    <name evidence="10" type="primary">bcr</name>
    <name evidence="10" type="ORF">GCM10007933_29510</name>
</gene>
<dbReference type="NCBIfam" id="TIGR00710">
    <property type="entry name" value="efflux_Bcr_CflA"/>
    <property type="match status" value="1"/>
</dbReference>
<reference evidence="11" key="1">
    <citation type="journal article" date="2019" name="Int. J. Syst. Evol. Microbiol.">
        <title>The Global Catalogue of Microorganisms (GCM) 10K type strain sequencing project: providing services to taxonomists for standard genome sequencing and annotation.</title>
        <authorList>
            <consortium name="The Broad Institute Genomics Platform"/>
            <consortium name="The Broad Institute Genome Sequencing Center for Infectious Disease"/>
            <person name="Wu L."/>
            <person name="Ma J."/>
        </authorList>
    </citation>
    <scope>NUCLEOTIDE SEQUENCE [LARGE SCALE GENOMIC DNA]</scope>
    <source>
        <strain evidence="11">NBRC 102407</strain>
    </source>
</reference>
<name>A0ABQ6FDV3_9RHOO</name>
<feature type="transmembrane region" description="Helical" evidence="8">
    <location>
        <begin position="130"/>
        <end position="154"/>
    </location>
</feature>
<keyword evidence="11" id="KW-1185">Reference proteome</keyword>
<evidence type="ECO:0000256" key="5">
    <source>
        <dbReference type="ARBA" id="ARBA00022692"/>
    </source>
</evidence>
<evidence type="ECO:0000313" key="11">
    <source>
        <dbReference type="Proteomes" id="UP001157167"/>
    </source>
</evidence>
<comment type="subcellular location">
    <subcellularLocation>
        <location evidence="8">Cell inner membrane</location>
        <topology evidence="8">Multi-pass membrane protein</topology>
    </subcellularLocation>
    <subcellularLocation>
        <location evidence="1">Cell membrane</location>
        <topology evidence="1">Multi-pass membrane protein</topology>
    </subcellularLocation>
</comment>
<evidence type="ECO:0000256" key="6">
    <source>
        <dbReference type="ARBA" id="ARBA00022989"/>
    </source>
</evidence>
<feature type="transmembrane region" description="Helical" evidence="8">
    <location>
        <begin position="72"/>
        <end position="91"/>
    </location>
</feature>
<proteinExistence type="inferred from homology"/>
<dbReference type="Gene3D" id="1.20.1720.10">
    <property type="entry name" value="Multidrug resistance protein D"/>
    <property type="match status" value="1"/>
</dbReference>
<keyword evidence="8" id="KW-0997">Cell inner membrane</keyword>
<protein>
    <recommendedName>
        <fullName evidence="8">Bcr/CflA family efflux transporter</fullName>
    </recommendedName>
</protein>
<dbReference type="SUPFAM" id="SSF103473">
    <property type="entry name" value="MFS general substrate transporter"/>
    <property type="match status" value="1"/>
</dbReference>
<feature type="transmembrane region" description="Helical" evidence="8">
    <location>
        <begin position="309"/>
        <end position="331"/>
    </location>
</feature>
<dbReference type="InterPro" id="IPR036259">
    <property type="entry name" value="MFS_trans_sf"/>
</dbReference>
<feature type="transmembrane region" description="Helical" evidence="8">
    <location>
        <begin position="201"/>
        <end position="226"/>
    </location>
</feature>
<sequence length="398" mass="41886">MPYVQLAALLAALATVGPFSIDTYLPALHAIGADLGATTVQTQQTLTAYMLPMALMVLWHGAISDAYGRKRVIVVSMLLFTAASVLCVFAGSIEMLLLGRALQGISAGAGMVVGRAVVRDLHDGPAAQRLMSHVSMAFALGPAIAPILGGWIFSAFGWRAVFVFLALLGLVLAALTVWKLDETHPPEARHPLHPGPLARRYWGVFTSPGFLLLTFAVSYNFNGFFLYVLSAPVFLIQHLGLPETGFGWFFIPTVSGMMLGSALSARLAGALSPARTIALALGIMILAAGINLAVTSLMAPGLPQSVLPIMLYTFGMAIGMPSLTLLALDQFPTHRGLASSCQSFLQMLVSSITAGLVAPALWDSVGSLATGMLANLAVGLGCAGLWWALYHRRGGQPA</sequence>